<dbReference type="PANTHER" id="PTHR30347:SF1">
    <property type="entry name" value="MECHANOSENSITIVE CHANNEL MSCK"/>
    <property type="match status" value="1"/>
</dbReference>
<evidence type="ECO:0000259" key="9">
    <source>
        <dbReference type="Pfam" id="PF00924"/>
    </source>
</evidence>
<dbReference type="Pfam" id="PF00924">
    <property type="entry name" value="MS_channel_2nd"/>
    <property type="match status" value="1"/>
</dbReference>
<dbReference type="EMBL" id="CP002018">
    <property type="protein sequence ID" value="AEM40948.1"/>
    <property type="molecule type" value="Genomic_DNA"/>
</dbReference>
<dbReference type="Gene3D" id="1.10.287.1260">
    <property type="match status" value="1"/>
</dbReference>
<feature type="domain" description="Mechanosensitive ion channel MscS" evidence="9">
    <location>
        <begin position="619"/>
        <end position="686"/>
    </location>
</feature>
<comment type="similarity">
    <text evidence="2">Belongs to the MscS (TC 1.A.23) family.</text>
</comment>
<feature type="chain" id="PRO_5003395713" evidence="8">
    <location>
        <begin position="22"/>
        <end position="786"/>
    </location>
</feature>
<keyword evidence="5 7" id="KW-1133">Transmembrane helix</keyword>
<evidence type="ECO:0000313" key="13">
    <source>
        <dbReference type="Proteomes" id="UP000000692"/>
    </source>
</evidence>
<evidence type="ECO:0000259" key="10">
    <source>
        <dbReference type="Pfam" id="PF12607"/>
    </source>
</evidence>
<evidence type="ECO:0000256" key="3">
    <source>
        <dbReference type="ARBA" id="ARBA00022475"/>
    </source>
</evidence>
<dbReference type="OrthoDB" id="9799209at2"/>
<dbReference type="AlphaFoldDB" id="F9Y6T1"/>
<dbReference type="Proteomes" id="UP000000692">
    <property type="component" value="Chromosome"/>
</dbReference>
<dbReference type="KEGG" id="kvl:KVU_1108"/>
<evidence type="ECO:0000256" key="8">
    <source>
        <dbReference type="SAM" id="SignalP"/>
    </source>
</evidence>
<keyword evidence="8" id="KW-0732">Signal</keyword>
<dbReference type="SUPFAM" id="SSF50182">
    <property type="entry name" value="Sm-like ribonucleoproteins"/>
    <property type="match status" value="1"/>
</dbReference>
<feature type="transmembrane region" description="Helical" evidence="7">
    <location>
        <begin position="290"/>
        <end position="314"/>
    </location>
</feature>
<evidence type="ECO:0000313" key="12">
    <source>
        <dbReference type="EMBL" id="AEM40948.1"/>
    </source>
</evidence>
<dbReference type="InterPro" id="IPR011014">
    <property type="entry name" value="MscS_channel_TM-2"/>
</dbReference>
<reference evidence="12 13" key="1">
    <citation type="journal article" date="2011" name="J. Bacteriol.">
        <title>Complete genome sequence of the industrial strain Ketogulonicigenium vulgare WSH-001.</title>
        <authorList>
            <person name="Liu L."/>
            <person name="Li Y."/>
            <person name="Zhang J."/>
            <person name="Zhou Z."/>
            <person name="Liu J."/>
            <person name="Li X."/>
            <person name="Zhou J."/>
            <person name="Du G."/>
            <person name="Wang L."/>
            <person name="Chen J."/>
        </authorList>
    </citation>
    <scope>NUCLEOTIDE SEQUENCE [LARGE SCALE GENOMIC DNA]</scope>
    <source>
        <strain evidence="12 13">WSH-001</strain>
    </source>
</reference>
<accession>F9Y6T1</accession>
<dbReference type="InterPro" id="IPR052702">
    <property type="entry name" value="MscS-like_channel"/>
</dbReference>
<evidence type="ECO:0000256" key="5">
    <source>
        <dbReference type="ARBA" id="ARBA00022989"/>
    </source>
</evidence>
<dbReference type="InterPro" id="IPR023408">
    <property type="entry name" value="MscS_beta-dom_sf"/>
</dbReference>
<keyword evidence="3" id="KW-1003">Cell membrane</keyword>
<dbReference type="RefSeq" id="WP_014537762.1">
    <property type="nucleotide sequence ID" value="NC_017384.1"/>
</dbReference>
<feature type="transmembrane region" description="Helical" evidence="7">
    <location>
        <begin position="574"/>
        <end position="595"/>
    </location>
</feature>
<organism evidence="12 13">
    <name type="scientific">Ketogulonicigenium vulgare (strain WSH-001)</name>
    <dbReference type="NCBI Taxonomy" id="759362"/>
    <lineage>
        <taxon>Bacteria</taxon>
        <taxon>Pseudomonadati</taxon>
        <taxon>Pseudomonadota</taxon>
        <taxon>Alphaproteobacteria</taxon>
        <taxon>Rhodobacterales</taxon>
        <taxon>Roseobacteraceae</taxon>
        <taxon>Ketogulonicigenium</taxon>
    </lineage>
</organism>
<dbReference type="InterPro" id="IPR006685">
    <property type="entry name" value="MscS_channel_2nd"/>
</dbReference>
<gene>
    <name evidence="12" type="ordered locus">KVU_1108</name>
</gene>
<dbReference type="GO" id="GO:0005886">
    <property type="term" value="C:plasma membrane"/>
    <property type="evidence" value="ECO:0007669"/>
    <property type="project" value="UniProtKB-SubCell"/>
</dbReference>
<keyword evidence="6 7" id="KW-0472">Membrane</keyword>
<feature type="signal peptide" evidence="8">
    <location>
        <begin position="1"/>
        <end position="21"/>
    </location>
</feature>
<feature type="transmembrane region" description="Helical" evidence="7">
    <location>
        <begin position="419"/>
        <end position="439"/>
    </location>
</feature>
<comment type="subcellular location">
    <subcellularLocation>
        <location evidence="1">Cell membrane</location>
        <topology evidence="1">Multi-pass membrane protein</topology>
    </subcellularLocation>
</comment>
<evidence type="ECO:0000256" key="6">
    <source>
        <dbReference type="ARBA" id="ARBA00023136"/>
    </source>
</evidence>
<dbReference type="PATRIC" id="fig|759362.5.peg.1144"/>
<dbReference type="SUPFAM" id="SSF82689">
    <property type="entry name" value="Mechanosensitive channel protein MscS (YggB), C-terminal domain"/>
    <property type="match status" value="1"/>
</dbReference>
<dbReference type="HOGENOM" id="CLU_011796_0_0_5"/>
<dbReference type="InterPro" id="IPR049278">
    <property type="entry name" value="MS_channel_C"/>
</dbReference>
<feature type="transmembrane region" description="Helical" evidence="7">
    <location>
        <begin position="534"/>
        <end position="553"/>
    </location>
</feature>
<dbReference type="Gene3D" id="3.30.70.100">
    <property type="match status" value="1"/>
</dbReference>
<dbReference type="InterPro" id="IPR022249">
    <property type="entry name" value="DUF3772"/>
</dbReference>
<sequence length="786" mass="83268">MMLRHLIAGFALLLASGAALAQEAPVAVPEETATDVATEVAPDLDPRIVYGIMSGIDYSAWADRAARVEALVALPSPSSFALDRARTDLVAWRDIFSPQRSQNVARIATVQAQITALGDTATAAPAIVARATELTAQLSALQAPARLADEAFAQADGLIAEIDRLLRERQNAALMVRALSPLSPSVLSQTYAEFTSRISGLGAEVYASVQNQNRLATFADRAGLVILMLLGSLVMIFGIGPFTRRLRVALGQRFPDADSVTGYLMALCRAVVQLLGVLLLTNALKESGLFGYRASILINALPGAGGVIIMMNWVGGRFFTQARANPPPFDFSPEVRQKGKHLTWELGWMMAGGLMLLELVSTSETPEAVRNAFSLPVVLMVAFTLFRFGRLIARAAQSETATAADTTAANPIWSFALRIVGQGAMALAVLAPAIMLIGFGQGAEWLLYPAVMTLVLLAALVALQWFVFDVFALIMHSRDVAQSSLWPVLVAIALMVLSLPVLALIWGARVDDLGELAAQLAEGFDIGGLQLSPMAVLTFIIVFGIGLMLTRLVQAVMAGTVLPRTRLDRGGQTALVSGIRYLGLTAAALAAFSMAGLNLSSLAVVAGALSVGIGFGMQNIVQNFVSGIILLAGRAIRQGDWIEVGGVSGYVREISVRSTRIETFDRSDVIVPNASLVAGQVVNWTRGNAVGRITVAATTAYGTDPVQVMEILRAAAESHPMVLLSPKPTVLMTGFAADTMNFEVKALVRDINAGGSVRSDITVEVARRFNAAGIQSRNGLAPLPVA</sequence>
<evidence type="ECO:0000256" key="1">
    <source>
        <dbReference type="ARBA" id="ARBA00004651"/>
    </source>
</evidence>
<feature type="transmembrane region" description="Helical" evidence="7">
    <location>
        <begin position="263"/>
        <end position="284"/>
    </location>
</feature>
<feature type="transmembrane region" description="Helical" evidence="7">
    <location>
        <begin position="445"/>
        <end position="473"/>
    </location>
</feature>
<protein>
    <submittedName>
        <fullName evidence="12">Transporter, MscS family protein</fullName>
    </submittedName>
</protein>
<feature type="domain" description="Mechanosensitive ion channel MscS C-terminal" evidence="11">
    <location>
        <begin position="697"/>
        <end position="775"/>
    </location>
</feature>
<evidence type="ECO:0000256" key="4">
    <source>
        <dbReference type="ARBA" id="ARBA00022692"/>
    </source>
</evidence>
<evidence type="ECO:0000256" key="7">
    <source>
        <dbReference type="SAM" id="Phobius"/>
    </source>
</evidence>
<keyword evidence="13" id="KW-1185">Reference proteome</keyword>
<dbReference type="eggNOG" id="COG3264">
    <property type="taxonomic scope" value="Bacteria"/>
</dbReference>
<dbReference type="SUPFAM" id="SSF82861">
    <property type="entry name" value="Mechanosensitive channel protein MscS (YggB), transmembrane region"/>
    <property type="match status" value="1"/>
</dbReference>
<name>F9Y6T1_KETVW</name>
<dbReference type="PANTHER" id="PTHR30347">
    <property type="entry name" value="POTASSIUM CHANNEL RELATED"/>
    <property type="match status" value="1"/>
</dbReference>
<dbReference type="InterPro" id="IPR010920">
    <property type="entry name" value="LSM_dom_sf"/>
</dbReference>
<dbReference type="GO" id="GO:0008381">
    <property type="term" value="F:mechanosensitive monoatomic ion channel activity"/>
    <property type="evidence" value="ECO:0007669"/>
    <property type="project" value="UniProtKB-ARBA"/>
</dbReference>
<dbReference type="Pfam" id="PF21082">
    <property type="entry name" value="MS_channel_3rd"/>
    <property type="match status" value="1"/>
</dbReference>
<feature type="transmembrane region" description="Helical" evidence="7">
    <location>
        <begin position="222"/>
        <end position="242"/>
    </location>
</feature>
<feature type="transmembrane region" description="Helical" evidence="7">
    <location>
        <begin position="485"/>
        <end position="506"/>
    </location>
</feature>
<evidence type="ECO:0000256" key="2">
    <source>
        <dbReference type="ARBA" id="ARBA00008017"/>
    </source>
</evidence>
<evidence type="ECO:0000259" key="11">
    <source>
        <dbReference type="Pfam" id="PF21082"/>
    </source>
</evidence>
<proteinExistence type="inferred from homology"/>
<dbReference type="InterPro" id="IPR011066">
    <property type="entry name" value="MscS_channel_C_sf"/>
</dbReference>
<keyword evidence="4 7" id="KW-0812">Transmembrane</keyword>
<dbReference type="Gene3D" id="2.30.30.60">
    <property type="match status" value="1"/>
</dbReference>
<feature type="transmembrane region" description="Helical" evidence="7">
    <location>
        <begin position="372"/>
        <end position="389"/>
    </location>
</feature>
<dbReference type="Pfam" id="PF12607">
    <property type="entry name" value="DUF3772"/>
    <property type="match status" value="1"/>
</dbReference>
<feature type="domain" description="DUF3772" evidence="10">
    <location>
        <begin position="146"/>
        <end position="204"/>
    </location>
</feature>